<dbReference type="PANTHER" id="PTHR12628">
    <property type="entry name" value="POLYCOMB-LIKE TRANSCRIPTION FACTOR"/>
    <property type="match status" value="1"/>
</dbReference>
<dbReference type="Gramene" id="AET1Gv20813100.11">
    <property type="protein sequence ID" value="AET1Gv20813100.11"/>
    <property type="gene ID" value="AET1Gv20813100"/>
</dbReference>
<reference evidence="4" key="3">
    <citation type="journal article" date="2017" name="Nature">
        <title>Genome sequence of the progenitor of the wheat D genome Aegilops tauschii.</title>
        <authorList>
            <person name="Luo M.C."/>
            <person name="Gu Y.Q."/>
            <person name="Puiu D."/>
            <person name="Wang H."/>
            <person name="Twardziok S.O."/>
            <person name="Deal K.R."/>
            <person name="Huo N."/>
            <person name="Zhu T."/>
            <person name="Wang L."/>
            <person name="Wang Y."/>
            <person name="McGuire P.E."/>
            <person name="Liu S."/>
            <person name="Long H."/>
            <person name="Ramasamy R.K."/>
            <person name="Rodriguez J.C."/>
            <person name="Van S.L."/>
            <person name="Yuan L."/>
            <person name="Wang Z."/>
            <person name="Xia Z."/>
            <person name="Xiao L."/>
            <person name="Anderson O.D."/>
            <person name="Ouyang S."/>
            <person name="Liang Y."/>
            <person name="Zimin A.V."/>
            <person name="Pertea G."/>
            <person name="Qi P."/>
            <person name="Bennetzen J.L."/>
            <person name="Dai X."/>
            <person name="Dawson M.W."/>
            <person name="Muller H.G."/>
            <person name="Kugler K."/>
            <person name="Rivarola-Duarte L."/>
            <person name="Spannagl M."/>
            <person name="Mayer K.F.X."/>
            <person name="Lu F.H."/>
            <person name="Bevan M.W."/>
            <person name="Leroy P."/>
            <person name="Li P."/>
            <person name="You F.M."/>
            <person name="Sun Q."/>
            <person name="Liu Z."/>
            <person name="Lyons E."/>
            <person name="Wicker T."/>
            <person name="Salzberg S.L."/>
            <person name="Devos K.M."/>
            <person name="Dvorak J."/>
        </authorList>
    </citation>
    <scope>NUCLEOTIDE SEQUENCE [LARGE SCALE GENOMIC DNA]</scope>
    <source>
        <strain evidence="4">cv. AL8/78</strain>
    </source>
</reference>
<protein>
    <submittedName>
        <fullName evidence="4">Uncharacterized protein</fullName>
    </submittedName>
</protein>
<feature type="compositionally biased region" description="Basic and acidic residues" evidence="3">
    <location>
        <begin position="56"/>
        <end position="68"/>
    </location>
</feature>
<feature type="region of interest" description="Disordered" evidence="3">
    <location>
        <begin position="1"/>
        <end position="149"/>
    </location>
</feature>
<feature type="compositionally biased region" description="Acidic residues" evidence="3">
    <location>
        <begin position="9"/>
        <end position="19"/>
    </location>
</feature>
<dbReference type="PANTHER" id="PTHR12628:SF19">
    <property type="entry name" value="HOMEOBOX PROTEIN HOX1A"/>
    <property type="match status" value="1"/>
</dbReference>
<sequence length="444" mass="50995">MQNDVADLPSDDSEDDDFDPNISEEHVAGHAEGSSEEDGDEGSDSDDSNFMTSSDNSEHVKEKVKVDDLGLPSEDSEDDDYDPAGPDSDKDIEEKQDESDFTSDSDEFCAEITKSCSKDEVSSGPKVGGRTNDLEGAPVRPNTSMSHSKDLEIDPDVILPSTKRQVQRLDYKKLYDDTYGEAPSESSDGDEWSGKSTLKEENEERNEVDSFARKSSRGTREVKLMALDYLPRTLRTMIMIQQVLVLMKILERSSQVQRSHTLLTNQKIGRRKGKLMTSDYLLRTQRMMTMIQQVLIQIKISKRSKMSQTSHLTLMISVLRLLNLVLARREFHQELRLVETVPMTWKERLFAQMRPFPISLPRILKWTNMLFYQFQRDRRFSLRTAKNSLRTLMGKHHLIRVTVKSCRRKAHLKRTMEKKVKQVLSCVRSMNSLRKGLNKAFMVR</sequence>
<reference evidence="5" key="1">
    <citation type="journal article" date="2014" name="Science">
        <title>Ancient hybridizations among the ancestral genomes of bread wheat.</title>
        <authorList>
            <consortium name="International Wheat Genome Sequencing Consortium,"/>
            <person name="Marcussen T."/>
            <person name="Sandve S.R."/>
            <person name="Heier L."/>
            <person name="Spannagl M."/>
            <person name="Pfeifer M."/>
            <person name="Jakobsen K.S."/>
            <person name="Wulff B.B."/>
            <person name="Steuernagel B."/>
            <person name="Mayer K.F."/>
            <person name="Olsen O.A."/>
        </authorList>
    </citation>
    <scope>NUCLEOTIDE SEQUENCE [LARGE SCALE GENOMIC DNA]</scope>
    <source>
        <strain evidence="5">cv. AL8/78</strain>
    </source>
</reference>
<accession>A0A452ZKA2</accession>
<reference evidence="5" key="2">
    <citation type="journal article" date="2017" name="Nat. Plants">
        <title>The Aegilops tauschii genome reveals multiple impacts of transposons.</title>
        <authorList>
            <person name="Zhao G."/>
            <person name="Zou C."/>
            <person name="Li K."/>
            <person name="Wang K."/>
            <person name="Li T."/>
            <person name="Gao L."/>
            <person name="Zhang X."/>
            <person name="Wang H."/>
            <person name="Yang Z."/>
            <person name="Liu X."/>
            <person name="Jiang W."/>
            <person name="Mao L."/>
            <person name="Kong X."/>
            <person name="Jiao Y."/>
            <person name="Jia J."/>
        </authorList>
    </citation>
    <scope>NUCLEOTIDE SEQUENCE [LARGE SCALE GENOMIC DNA]</scope>
    <source>
        <strain evidence="5">cv. AL8/78</strain>
    </source>
</reference>
<reference evidence="4" key="5">
    <citation type="journal article" date="2021" name="G3 (Bethesda)">
        <title>Aegilops tauschii genome assembly Aet v5.0 features greater sequence contiguity and improved annotation.</title>
        <authorList>
            <person name="Wang L."/>
            <person name="Zhu T."/>
            <person name="Rodriguez J.C."/>
            <person name="Deal K.R."/>
            <person name="Dubcovsky J."/>
            <person name="McGuire P.E."/>
            <person name="Lux T."/>
            <person name="Spannagl M."/>
            <person name="Mayer K.F.X."/>
            <person name="Baldrich P."/>
            <person name="Meyers B.C."/>
            <person name="Huo N."/>
            <person name="Gu Y.Q."/>
            <person name="Zhou H."/>
            <person name="Devos K.M."/>
            <person name="Bennetzen J.L."/>
            <person name="Unver T."/>
            <person name="Budak H."/>
            <person name="Gulick P.J."/>
            <person name="Galiba G."/>
            <person name="Kalapos B."/>
            <person name="Nelson D.R."/>
            <person name="Li P."/>
            <person name="You F.M."/>
            <person name="Luo M.C."/>
            <person name="Dvorak J."/>
        </authorList>
    </citation>
    <scope>NUCLEOTIDE SEQUENCE [LARGE SCALE GENOMIC DNA]</scope>
    <source>
        <strain evidence="4">cv. AL8/78</strain>
    </source>
</reference>
<feature type="compositionally biased region" description="Acidic residues" evidence="3">
    <location>
        <begin position="94"/>
        <end position="109"/>
    </location>
</feature>
<dbReference type="GO" id="GO:0045814">
    <property type="term" value="P:negative regulation of gene expression, epigenetic"/>
    <property type="evidence" value="ECO:0007669"/>
    <property type="project" value="TreeGrafter"/>
</dbReference>
<feature type="compositionally biased region" description="Acidic residues" evidence="3">
    <location>
        <begin position="34"/>
        <end position="47"/>
    </location>
</feature>
<evidence type="ECO:0000313" key="5">
    <source>
        <dbReference type="Proteomes" id="UP000015105"/>
    </source>
</evidence>
<feature type="region of interest" description="Disordered" evidence="3">
    <location>
        <begin position="179"/>
        <end position="215"/>
    </location>
</feature>
<dbReference type="AlphaFoldDB" id="A0A452ZKA2"/>
<evidence type="ECO:0000256" key="1">
    <source>
        <dbReference type="ARBA" id="ARBA00004123"/>
    </source>
</evidence>
<reference evidence="4" key="4">
    <citation type="submission" date="2019-03" db="UniProtKB">
        <authorList>
            <consortium name="EnsemblPlants"/>
        </authorList>
    </citation>
    <scope>IDENTIFICATION</scope>
</reference>
<dbReference type="EnsemblPlants" id="AET1Gv20813100.11">
    <property type="protein sequence ID" value="AET1Gv20813100.11"/>
    <property type="gene ID" value="AET1Gv20813100"/>
</dbReference>
<dbReference type="GO" id="GO:0003682">
    <property type="term" value="F:chromatin binding"/>
    <property type="evidence" value="ECO:0007669"/>
    <property type="project" value="TreeGrafter"/>
</dbReference>
<name>A0A452ZKA2_AEGTS</name>
<evidence type="ECO:0000256" key="3">
    <source>
        <dbReference type="SAM" id="MobiDB-lite"/>
    </source>
</evidence>
<dbReference type="Proteomes" id="UP000015105">
    <property type="component" value="Chromosome 1D"/>
</dbReference>
<keyword evidence="2" id="KW-0539">Nucleus</keyword>
<dbReference type="GO" id="GO:0005634">
    <property type="term" value="C:nucleus"/>
    <property type="evidence" value="ECO:0007669"/>
    <property type="project" value="UniProtKB-SubCell"/>
</dbReference>
<proteinExistence type="predicted"/>
<organism evidence="4 5">
    <name type="scientific">Aegilops tauschii subsp. strangulata</name>
    <name type="common">Goatgrass</name>
    <dbReference type="NCBI Taxonomy" id="200361"/>
    <lineage>
        <taxon>Eukaryota</taxon>
        <taxon>Viridiplantae</taxon>
        <taxon>Streptophyta</taxon>
        <taxon>Embryophyta</taxon>
        <taxon>Tracheophyta</taxon>
        <taxon>Spermatophyta</taxon>
        <taxon>Magnoliopsida</taxon>
        <taxon>Liliopsida</taxon>
        <taxon>Poales</taxon>
        <taxon>Poaceae</taxon>
        <taxon>BOP clade</taxon>
        <taxon>Pooideae</taxon>
        <taxon>Triticodae</taxon>
        <taxon>Triticeae</taxon>
        <taxon>Triticinae</taxon>
        <taxon>Aegilops</taxon>
    </lineage>
</organism>
<comment type="subcellular location">
    <subcellularLocation>
        <location evidence="1">Nucleus</location>
    </subcellularLocation>
</comment>
<evidence type="ECO:0000313" key="4">
    <source>
        <dbReference type="EnsemblPlants" id="AET1Gv20813100.11"/>
    </source>
</evidence>
<dbReference type="GO" id="GO:0003677">
    <property type="term" value="F:DNA binding"/>
    <property type="evidence" value="ECO:0007669"/>
    <property type="project" value="TreeGrafter"/>
</dbReference>
<keyword evidence="5" id="KW-1185">Reference proteome</keyword>
<evidence type="ECO:0000256" key="2">
    <source>
        <dbReference type="ARBA" id="ARBA00023242"/>
    </source>
</evidence>
<feature type="compositionally biased region" description="Basic and acidic residues" evidence="3">
    <location>
        <begin position="197"/>
        <end position="215"/>
    </location>
</feature>